<dbReference type="Gene3D" id="3.40.50.300">
    <property type="entry name" value="P-loop containing nucleotide triphosphate hydrolases"/>
    <property type="match status" value="1"/>
</dbReference>
<dbReference type="InterPro" id="IPR050166">
    <property type="entry name" value="ABC_transporter_ATP-bind"/>
</dbReference>
<dbReference type="PANTHER" id="PTHR42788">
    <property type="entry name" value="TAURINE IMPORT ATP-BINDING PROTEIN-RELATED"/>
    <property type="match status" value="1"/>
</dbReference>
<keyword evidence="3 5" id="KW-0067">ATP-binding</keyword>
<evidence type="ECO:0000259" key="4">
    <source>
        <dbReference type="PROSITE" id="PS50893"/>
    </source>
</evidence>
<gene>
    <name evidence="5" type="ORF">H8B09_09100</name>
</gene>
<dbReference type="PANTHER" id="PTHR42788:SF21">
    <property type="entry name" value="ABC TRANSPORTER ATP-BINDING PROTEIN"/>
    <property type="match status" value="1"/>
</dbReference>
<dbReference type="SUPFAM" id="SSF52540">
    <property type="entry name" value="P-loop containing nucleoside triphosphate hydrolases"/>
    <property type="match status" value="1"/>
</dbReference>
<evidence type="ECO:0000256" key="2">
    <source>
        <dbReference type="ARBA" id="ARBA00022741"/>
    </source>
</evidence>
<dbReference type="InterPro" id="IPR027417">
    <property type="entry name" value="P-loop_NTPase"/>
</dbReference>
<evidence type="ECO:0000256" key="1">
    <source>
        <dbReference type="ARBA" id="ARBA00022448"/>
    </source>
</evidence>
<comment type="caution">
    <text evidence="5">The sequence shown here is derived from an EMBL/GenBank/DDBJ whole genome shotgun (WGS) entry which is preliminary data.</text>
</comment>
<dbReference type="PROSITE" id="PS50893">
    <property type="entry name" value="ABC_TRANSPORTER_2"/>
    <property type="match status" value="1"/>
</dbReference>
<dbReference type="Pfam" id="PF00005">
    <property type="entry name" value="ABC_tran"/>
    <property type="match status" value="1"/>
</dbReference>
<keyword evidence="6" id="KW-1185">Reference proteome</keyword>
<reference evidence="5 6" key="1">
    <citation type="submission" date="2020-09" db="EMBL/GenBank/DDBJ databases">
        <title>Paenibacillus sp. strain PR3 16S rRNA gene Genome sequencing and assembly.</title>
        <authorList>
            <person name="Kim J."/>
        </authorList>
    </citation>
    <scope>NUCLEOTIDE SEQUENCE [LARGE SCALE GENOMIC DNA]</scope>
    <source>
        <strain evidence="5 6">PR3</strain>
    </source>
</reference>
<accession>A0ABR8MV73</accession>
<dbReference type="GO" id="GO:0005524">
    <property type="term" value="F:ATP binding"/>
    <property type="evidence" value="ECO:0007669"/>
    <property type="project" value="UniProtKB-KW"/>
</dbReference>
<evidence type="ECO:0000256" key="3">
    <source>
        <dbReference type="ARBA" id="ARBA00022840"/>
    </source>
</evidence>
<sequence length="277" mass="30648">MPDHGKLRLHNVTHVYVNDGGASLAVDSLNLTVSQGEFVSLVGPSGCGKTTVLHLIAGLLRPTRGEVTIGGAPVTEPSASVGYMLQQDYLFPWRTIQDNATIGLAINGKLTPASKSRVRMLLQELELSGTELRYPHELSGGMRQRVALARTLATEPDVMLLDEPFSALDMHIKLQLEDLVWDTIRRRGQTAVLVTHDLAEAAAMSDRIIVLGRNPGRIRLALEVPEELRRTAPMEARRHPSFQPLFERLWEEMDIEDVAASVVDARTERNGQHDEKV</sequence>
<keyword evidence="2" id="KW-0547">Nucleotide-binding</keyword>
<dbReference type="CDD" id="cd03293">
    <property type="entry name" value="ABC_NrtD_SsuB_transporters"/>
    <property type="match status" value="1"/>
</dbReference>
<dbReference type="InterPro" id="IPR003593">
    <property type="entry name" value="AAA+_ATPase"/>
</dbReference>
<proteinExistence type="predicted"/>
<dbReference type="InterPro" id="IPR003439">
    <property type="entry name" value="ABC_transporter-like_ATP-bd"/>
</dbReference>
<name>A0ABR8MV73_9BACL</name>
<organism evidence="5 6">
    <name type="scientific">Paenibacillus terricola</name>
    <dbReference type="NCBI Taxonomy" id="2763503"/>
    <lineage>
        <taxon>Bacteria</taxon>
        <taxon>Bacillati</taxon>
        <taxon>Bacillota</taxon>
        <taxon>Bacilli</taxon>
        <taxon>Bacillales</taxon>
        <taxon>Paenibacillaceae</taxon>
        <taxon>Paenibacillus</taxon>
    </lineage>
</organism>
<protein>
    <submittedName>
        <fullName evidence="5">ABC transporter ATP-binding protein</fullName>
    </submittedName>
</protein>
<evidence type="ECO:0000313" key="6">
    <source>
        <dbReference type="Proteomes" id="UP000609346"/>
    </source>
</evidence>
<dbReference type="Proteomes" id="UP000609346">
    <property type="component" value="Unassembled WGS sequence"/>
</dbReference>
<dbReference type="EMBL" id="JACXZA010000002">
    <property type="protein sequence ID" value="MBD3918907.1"/>
    <property type="molecule type" value="Genomic_DNA"/>
</dbReference>
<dbReference type="SMART" id="SM00382">
    <property type="entry name" value="AAA"/>
    <property type="match status" value="1"/>
</dbReference>
<keyword evidence="1" id="KW-0813">Transport</keyword>
<evidence type="ECO:0000313" key="5">
    <source>
        <dbReference type="EMBL" id="MBD3918907.1"/>
    </source>
</evidence>
<feature type="domain" description="ABC transporter" evidence="4">
    <location>
        <begin position="7"/>
        <end position="238"/>
    </location>
</feature>
<dbReference type="RefSeq" id="WP_191203197.1">
    <property type="nucleotide sequence ID" value="NZ_JACXZA010000002.1"/>
</dbReference>
<dbReference type="PROSITE" id="PS00211">
    <property type="entry name" value="ABC_TRANSPORTER_1"/>
    <property type="match status" value="1"/>
</dbReference>
<dbReference type="InterPro" id="IPR017871">
    <property type="entry name" value="ABC_transporter-like_CS"/>
</dbReference>